<organism evidence="3 4">
    <name type="scientific">Selenomonas ruminantium</name>
    <dbReference type="NCBI Taxonomy" id="971"/>
    <lineage>
        <taxon>Bacteria</taxon>
        <taxon>Bacillati</taxon>
        <taxon>Bacillota</taxon>
        <taxon>Negativicutes</taxon>
        <taxon>Selenomonadales</taxon>
        <taxon>Selenomonadaceae</taxon>
        <taxon>Selenomonas</taxon>
    </lineage>
</organism>
<feature type="coiled-coil region" evidence="1">
    <location>
        <begin position="36"/>
        <end position="85"/>
    </location>
</feature>
<feature type="region of interest" description="Disordered" evidence="2">
    <location>
        <begin position="85"/>
        <end position="105"/>
    </location>
</feature>
<accession>A0A1H3YMM3</accession>
<dbReference type="EMBL" id="FNQG01000008">
    <property type="protein sequence ID" value="SEA12234.1"/>
    <property type="molecule type" value="Genomic_DNA"/>
</dbReference>
<keyword evidence="1" id="KW-0175">Coiled coil</keyword>
<sequence>MERKSERLISLNNIHHAMQAYQGPIKQPSSYKEDEIEGLKAQKSKFENQITDLQGDNNEDSQTKLGRVQNDLASVEDKLENLKSISTVNPSEPTPPPKEIPSDEEMNHRFGDAYSVELSHIKTSRMAEE</sequence>
<name>A0A1H3YMM3_SELRU</name>
<evidence type="ECO:0000313" key="4">
    <source>
        <dbReference type="Proteomes" id="UP000183469"/>
    </source>
</evidence>
<evidence type="ECO:0000313" key="3">
    <source>
        <dbReference type="EMBL" id="SEA12234.1"/>
    </source>
</evidence>
<dbReference type="AlphaFoldDB" id="A0A1H3YMM3"/>
<reference evidence="3 4" key="1">
    <citation type="submission" date="2016-10" db="EMBL/GenBank/DDBJ databases">
        <authorList>
            <person name="de Groot N.N."/>
        </authorList>
    </citation>
    <scope>NUCLEOTIDE SEQUENCE [LARGE SCALE GENOMIC DNA]</scope>
    <source>
        <strain evidence="3 4">DSM 2872</strain>
    </source>
</reference>
<dbReference type="Proteomes" id="UP000183469">
    <property type="component" value="Unassembled WGS sequence"/>
</dbReference>
<protein>
    <submittedName>
        <fullName evidence="3">Uncharacterized protein</fullName>
    </submittedName>
</protein>
<evidence type="ECO:0000256" key="2">
    <source>
        <dbReference type="SAM" id="MobiDB-lite"/>
    </source>
</evidence>
<evidence type="ECO:0000256" key="1">
    <source>
        <dbReference type="SAM" id="Coils"/>
    </source>
</evidence>
<proteinExistence type="predicted"/>
<gene>
    <name evidence="3" type="ORF">SAMN05660648_02052</name>
</gene>